<dbReference type="EMBL" id="FWFK01000007">
    <property type="protein sequence ID" value="SLN66974.1"/>
    <property type="molecule type" value="Genomic_DNA"/>
</dbReference>
<evidence type="ECO:0000256" key="1">
    <source>
        <dbReference type="SAM" id="Phobius"/>
    </source>
</evidence>
<dbReference type="Pfam" id="PF10067">
    <property type="entry name" value="DUF2306"/>
    <property type="match status" value="1"/>
</dbReference>
<dbReference type="AlphaFoldDB" id="A0A1X7A105"/>
<evidence type="ECO:0000313" key="3">
    <source>
        <dbReference type="Proteomes" id="UP000193570"/>
    </source>
</evidence>
<accession>A0A1X7A105</accession>
<feature type="transmembrane region" description="Helical" evidence="1">
    <location>
        <begin position="106"/>
        <end position="129"/>
    </location>
</feature>
<reference evidence="2 3" key="1">
    <citation type="submission" date="2017-03" db="EMBL/GenBank/DDBJ databases">
        <authorList>
            <person name="Afonso C.L."/>
            <person name="Miller P.J."/>
            <person name="Scott M.A."/>
            <person name="Spackman E."/>
            <person name="Goraichik I."/>
            <person name="Dimitrov K.M."/>
            <person name="Suarez D.L."/>
            <person name="Swayne D.E."/>
        </authorList>
    </citation>
    <scope>NUCLEOTIDE SEQUENCE [LARGE SCALE GENOMIC DNA]</scope>
    <source>
        <strain evidence="2 3">CECT 8625</strain>
    </source>
</reference>
<proteinExistence type="predicted"/>
<dbReference type="InterPro" id="IPR018750">
    <property type="entry name" value="DUF2306_membrane"/>
</dbReference>
<feature type="transmembrane region" description="Helical" evidence="1">
    <location>
        <begin position="12"/>
        <end position="33"/>
    </location>
</feature>
<keyword evidence="1" id="KW-0812">Transmembrane</keyword>
<evidence type="ECO:0000313" key="2">
    <source>
        <dbReference type="EMBL" id="SLN66974.1"/>
    </source>
</evidence>
<dbReference type="OrthoDB" id="9815686at2"/>
<name>A0A1X7A105_9RHOB</name>
<dbReference type="Proteomes" id="UP000193570">
    <property type="component" value="Unassembled WGS sequence"/>
</dbReference>
<evidence type="ECO:0008006" key="4">
    <source>
        <dbReference type="Google" id="ProtNLM"/>
    </source>
</evidence>
<feature type="transmembrane region" description="Helical" evidence="1">
    <location>
        <begin position="67"/>
        <end position="85"/>
    </location>
</feature>
<organism evidence="2 3">
    <name type="scientific">Roseivivax jejudonensis</name>
    <dbReference type="NCBI Taxonomy" id="1529041"/>
    <lineage>
        <taxon>Bacteria</taxon>
        <taxon>Pseudomonadati</taxon>
        <taxon>Pseudomonadota</taxon>
        <taxon>Alphaproteobacteria</taxon>
        <taxon>Rhodobacterales</taxon>
        <taxon>Roseobacteraceae</taxon>
        <taxon>Roseivivax</taxon>
    </lineage>
</organism>
<keyword evidence="3" id="KW-1185">Reference proteome</keyword>
<gene>
    <name evidence="2" type="ORF">ROJ8625_03415</name>
</gene>
<sequence length="132" mass="13770">MNWAPLWQAGPVVASHAVAAIAAALIGPLQFILPKGTALHRVAGYVWVGAMAFVAAGSFAIHGFAVIGPFGPIHLLSALVLWQLWRAISHARAGRTTAHRGTMIGLYGFALILAGAFTLVPGRIMHAVAFGP</sequence>
<protein>
    <recommendedName>
        <fullName evidence="4">DUF2306 domain-containing protein</fullName>
    </recommendedName>
</protein>
<keyword evidence="1" id="KW-0472">Membrane</keyword>
<keyword evidence="1" id="KW-1133">Transmembrane helix</keyword>
<dbReference type="RefSeq" id="WP_085793099.1">
    <property type="nucleotide sequence ID" value="NZ_FWFK01000007.1"/>
</dbReference>